<gene>
    <name evidence="5" type="ORF">AUCHE_17_01560</name>
</gene>
<dbReference type="Proteomes" id="UP000008495">
    <property type="component" value="Unassembled WGS sequence"/>
</dbReference>
<dbReference type="SUPFAM" id="SSF53720">
    <property type="entry name" value="ALDH-like"/>
    <property type="match status" value="1"/>
</dbReference>
<keyword evidence="2" id="KW-0521">NADP</keyword>
<sequence>MANYRTENPATGEVLRTWDTLDDSAVDAAVERGHDARRGWSDTPLAERAALLARVADRYAERTDELADIIATEMGKPHAQGVGEIGLVVSIYRYYAERATELLAPEPLPAQGSQSSIVLKEPVGLLLGVMPWNFPYYQVARFAAPNLLAGNTILLKHASICAHSSQLMEEIFTECGLPAGVYQNVFVDSDQISTIIADPRVRGVSLTGSERAGQAVAETAGKHLKKSVLELGGSDAMIVLGGDIRATAKTAARARLSNAGQACNSPKRMIVLDRHYDEFVDELTRAVAAQVVGDPHDPNTQVGPLSSQEGLDTLLEQVQDAVDKGATVHTGGDKASSEGAYMQPTVLTGITDRMRAYTEELFGPVAMVFPVSDVDEAVEFANSSDFGLSGSVWTDDLDLAETTARRLDVGMAYVNEHGTSLAGLPFGGVKRSGFGRELAQYGIDEFINRKLVRVALS</sequence>
<dbReference type="PANTHER" id="PTHR43217">
    <property type="entry name" value="SUCCINATE SEMIALDEHYDE DEHYDROGENASE [NAD(P)+] SAD"/>
    <property type="match status" value="1"/>
</dbReference>
<keyword evidence="3" id="KW-0560">Oxidoreductase</keyword>
<dbReference type="Gene3D" id="3.40.309.10">
    <property type="entry name" value="Aldehyde Dehydrogenase, Chain A, domain 2"/>
    <property type="match status" value="1"/>
</dbReference>
<comment type="caution">
    <text evidence="5">The sequence shown here is derived from an EMBL/GenBank/DDBJ whole genome shotgun (WGS) entry which is preliminary data.</text>
</comment>
<reference evidence="5 6" key="1">
    <citation type="submission" date="2012-08" db="EMBL/GenBank/DDBJ databases">
        <title>Whole genome shotgun sequence of Austwickia chelonae NBRC 105200.</title>
        <authorList>
            <person name="Yoshida I."/>
            <person name="Hosoyama A."/>
            <person name="Tsuchikane K."/>
            <person name="Katsumata H."/>
            <person name="Ando Y."/>
            <person name="Ohji S."/>
            <person name="Hamada M."/>
            <person name="Tamura T."/>
            <person name="Yamazoe A."/>
            <person name="Yamazaki S."/>
            <person name="Fujita N."/>
        </authorList>
    </citation>
    <scope>NUCLEOTIDE SEQUENCE [LARGE SCALE GENOMIC DNA]</scope>
    <source>
        <strain evidence="5 6">NBRC 105200</strain>
    </source>
</reference>
<dbReference type="InterPro" id="IPR015590">
    <property type="entry name" value="Aldehyde_DH_dom"/>
</dbReference>
<dbReference type="InterPro" id="IPR044148">
    <property type="entry name" value="ALDH_GabD1-like"/>
</dbReference>
<dbReference type="InterPro" id="IPR016161">
    <property type="entry name" value="Ald_DH/histidinol_DH"/>
</dbReference>
<keyword evidence="6" id="KW-1185">Reference proteome</keyword>
<accession>K6WAR5</accession>
<organism evidence="5 6">
    <name type="scientific">Austwickia chelonae NBRC 105200</name>
    <dbReference type="NCBI Taxonomy" id="1184607"/>
    <lineage>
        <taxon>Bacteria</taxon>
        <taxon>Bacillati</taxon>
        <taxon>Actinomycetota</taxon>
        <taxon>Actinomycetes</taxon>
        <taxon>Micrococcales</taxon>
        <taxon>Dermatophilaceae</taxon>
        <taxon>Austwickia</taxon>
    </lineage>
</organism>
<comment type="similarity">
    <text evidence="1">Belongs to the aldehyde dehydrogenase family.</text>
</comment>
<dbReference type="CDD" id="cd07100">
    <property type="entry name" value="ALDH_SSADH1_GabD1"/>
    <property type="match status" value="1"/>
</dbReference>
<evidence type="ECO:0000313" key="5">
    <source>
        <dbReference type="EMBL" id="GAB78942.1"/>
    </source>
</evidence>
<dbReference type="AlphaFoldDB" id="K6WAR5"/>
<dbReference type="STRING" id="100225.SAMN05421595_0157"/>
<name>K6WAR5_9MICO</name>
<dbReference type="OrthoDB" id="6882680at2"/>
<evidence type="ECO:0000259" key="4">
    <source>
        <dbReference type="Pfam" id="PF00171"/>
    </source>
</evidence>
<dbReference type="FunFam" id="3.40.309.10:FF:000009">
    <property type="entry name" value="Aldehyde dehydrogenase A"/>
    <property type="match status" value="1"/>
</dbReference>
<dbReference type="eggNOG" id="COG1012">
    <property type="taxonomic scope" value="Bacteria"/>
</dbReference>
<protein>
    <submittedName>
        <fullName evidence="5">Putative aldehyde dehydrogenase</fullName>
    </submittedName>
</protein>
<evidence type="ECO:0000313" key="6">
    <source>
        <dbReference type="Proteomes" id="UP000008495"/>
    </source>
</evidence>
<dbReference type="InterPro" id="IPR047110">
    <property type="entry name" value="GABD/Sad-like"/>
</dbReference>
<evidence type="ECO:0000256" key="2">
    <source>
        <dbReference type="ARBA" id="ARBA00022857"/>
    </source>
</evidence>
<dbReference type="Pfam" id="PF00171">
    <property type="entry name" value="Aldedh"/>
    <property type="match status" value="1"/>
</dbReference>
<dbReference type="Gene3D" id="3.40.605.10">
    <property type="entry name" value="Aldehyde Dehydrogenase, Chain A, domain 1"/>
    <property type="match status" value="1"/>
</dbReference>
<proteinExistence type="inferred from homology"/>
<dbReference type="EMBL" id="BAGZ01000017">
    <property type="protein sequence ID" value="GAB78942.1"/>
    <property type="molecule type" value="Genomic_DNA"/>
</dbReference>
<dbReference type="FunFam" id="3.40.605.10:FF:000012">
    <property type="entry name" value="NAD-dependent succinate-semialdehyde dehydrogenase"/>
    <property type="match status" value="1"/>
</dbReference>
<dbReference type="GO" id="GO:0004030">
    <property type="term" value="F:aldehyde dehydrogenase [NAD(P)+] activity"/>
    <property type="evidence" value="ECO:0007669"/>
    <property type="project" value="InterPro"/>
</dbReference>
<evidence type="ECO:0000256" key="3">
    <source>
        <dbReference type="ARBA" id="ARBA00023002"/>
    </source>
</evidence>
<dbReference type="GO" id="GO:0004777">
    <property type="term" value="F:succinate-semialdehyde dehydrogenase (NAD+) activity"/>
    <property type="evidence" value="ECO:0007669"/>
    <property type="project" value="TreeGrafter"/>
</dbReference>
<dbReference type="RefSeq" id="WP_006503699.1">
    <property type="nucleotide sequence ID" value="NZ_BAGZ01000017.1"/>
</dbReference>
<evidence type="ECO:0000256" key="1">
    <source>
        <dbReference type="ARBA" id="ARBA00009986"/>
    </source>
</evidence>
<dbReference type="InterPro" id="IPR016162">
    <property type="entry name" value="Ald_DH_N"/>
</dbReference>
<feature type="domain" description="Aldehyde dehydrogenase" evidence="4">
    <location>
        <begin position="4"/>
        <end position="452"/>
    </location>
</feature>
<dbReference type="PANTHER" id="PTHR43217:SF2">
    <property type="entry name" value="SUCCINATE-SEMIALDEHYDE DEHYDROGENASE [NADP(+)]"/>
    <property type="match status" value="1"/>
</dbReference>
<dbReference type="InterPro" id="IPR016163">
    <property type="entry name" value="Ald_DH_C"/>
</dbReference>